<dbReference type="Pfam" id="PF20655">
    <property type="entry name" value="Vps52_C"/>
    <property type="match status" value="1"/>
</dbReference>
<dbReference type="GO" id="GO:0005829">
    <property type="term" value="C:cytosol"/>
    <property type="evidence" value="ECO:0007669"/>
    <property type="project" value="GOC"/>
</dbReference>
<dbReference type="PANTHER" id="PTHR14190">
    <property type="entry name" value="SUPPRESSOR OF ACTIN MUTATIONS 2/VACUOLAR PROTEIN SORTING 52"/>
    <property type="match status" value="1"/>
</dbReference>
<gene>
    <name evidence="3" type="primary">P2</name>
    <name evidence="3" type="ORF">SPIL2461_LOCUS18707</name>
</gene>
<dbReference type="EMBL" id="CAJNIZ010044006">
    <property type="protein sequence ID" value="CAE7675317.1"/>
    <property type="molecule type" value="Genomic_DNA"/>
</dbReference>
<comment type="caution">
    <text evidence="3">The sequence shown here is derived from an EMBL/GenBank/DDBJ whole genome shotgun (WGS) entry which is preliminary data.</text>
</comment>
<reference evidence="3" key="1">
    <citation type="submission" date="2021-02" db="EMBL/GenBank/DDBJ databases">
        <authorList>
            <person name="Dougan E. K."/>
            <person name="Rhodes N."/>
            <person name="Thang M."/>
            <person name="Chan C."/>
        </authorList>
    </citation>
    <scope>NUCLEOTIDE SEQUENCE</scope>
</reference>
<proteinExistence type="predicted"/>
<evidence type="ECO:0000259" key="1">
    <source>
        <dbReference type="Pfam" id="PF08242"/>
    </source>
</evidence>
<dbReference type="GO" id="GO:0042147">
    <property type="term" value="P:retrograde transport, endosome to Golgi"/>
    <property type="evidence" value="ECO:0007669"/>
    <property type="project" value="TreeGrafter"/>
</dbReference>
<dbReference type="GO" id="GO:0032456">
    <property type="term" value="P:endocytic recycling"/>
    <property type="evidence" value="ECO:0007669"/>
    <property type="project" value="TreeGrafter"/>
</dbReference>
<dbReference type="InterPro" id="IPR013217">
    <property type="entry name" value="Methyltransf_12"/>
</dbReference>
<dbReference type="GO" id="GO:0006896">
    <property type="term" value="P:Golgi to vacuole transport"/>
    <property type="evidence" value="ECO:0007669"/>
    <property type="project" value="TreeGrafter"/>
</dbReference>
<dbReference type="PANTHER" id="PTHR14190:SF7">
    <property type="entry name" value="VACUOLAR PROTEIN SORTING-ASSOCIATED PROTEIN 52 HOMOLOG"/>
    <property type="match status" value="1"/>
</dbReference>
<dbReference type="Pfam" id="PF08242">
    <property type="entry name" value="Methyltransf_12"/>
    <property type="match status" value="1"/>
</dbReference>
<dbReference type="SUPFAM" id="SSF53335">
    <property type="entry name" value="S-adenosyl-L-methionine-dependent methyltransferases"/>
    <property type="match status" value="1"/>
</dbReference>
<dbReference type="Gene3D" id="3.40.50.150">
    <property type="entry name" value="Vaccinia Virus protein VP39"/>
    <property type="match status" value="1"/>
</dbReference>
<organism evidence="3 4">
    <name type="scientific">Symbiodinium pilosum</name>
    <name type="common">Dinoflagellate</name>
    <dbReference type="NCBI Taxonomy" id="2952"/>
    <lineage>
        <taxon>Eukaryota</taxon>
        <taxon>Sar</taxon>
        <taxon>Alveolata</taxon>
        <taxon>Dinophyceae</taxon>
        <taxon>Suessiales</taxon>
        <taxon>Symbiodiniaceae</taxon>
        <taxon>Symbiodinium</taxon>
    </lineage>
</organism>
<accession>A0A812WCD5</accession>
<dbReference type="SMR" id="A0A812WCD5"/>
<evidence type="ECO:0000313" key="4">
    <source>
        <dbReference type="Proteomes" id="UP000649617"/>
    </source>
</evidence>
<dbReference type="InterPro" id="IPR048361">
    <property type="entry name" value="Vps52_C"/>
</dbReference>
<feature type="domain" description="Methyltransferase type 12" evidence="1">
    <location>
        <begin position="208"/>
        <end position="299"/>
    </location>
</feature>
<feature type="domain" description="Vps52 C-terminal" evidence="2">
    <location>
        <begin position="374"/>
        <end position="546"/>
    </location>
</feature>
<protein>
    <submittedName>
        <fullName evidence="3">P2 protein</fullName>
    </submittedName>
</protein>
<dbReference type="AlphaFoldDB" id="A0A812WCD5"/>
<name>A0A812WCD5_SYMPI</name>
<sequence length="601" mass="68496">MAAWCSVSACRVSASWEQVNVCFKKTSVESGGPPGVPARKPETHVFLGERPAEELESLGSAVDQRLLAVSPSEALLVQSFRHFDYFQGSIHFPRGRLADPSNRTMQVSGWVSGTHGIFRNCWGCYAGVCTSRKLCCRRKPSAACFDGLYFLKEVCCDMRQTAYENHPEILTEALYQQLGIEQKYQRFTARRLEHLASLALPVWNRRVLELGARQGDLTHFFTDRGCNVTIVEPRKTNIIALRKKLSLGYLFPDPRKVQVLSMDVEASLPEGTWDIVFCYGLLYHLEKPEQFLERLVPLVSDFLLMETVVATEIVDIDESVDADSMSFRGRARRLRREDVFQILKKLFPYAYVPITQPNHDEFETDWAHQSGNTRRDAILEQLDRDPIIAHTNRDKIKYYHEQLFRSHQMLLMDTATSEFLFLNDFFDTKGDHGLFVEVFGKTTQYFLDSLEGFLGNCWDSVGLLLMVRIVDFYRKRMQQRKVSCLDSYLDALQLLLWPRLRVVLEANIVSLRKAYQQNLQAPTNNNPHLVTRRFAELAASLYFLSSSEDSGLPDTLQGPRCGCDLKGFMVEGISHSAGPCAETSSACTSYVIQSKVRGPRR</sequence>
<dbReference type="OrthoDB" id="19482at2759"/>
<keyword evidence="4" id="KW-1185">Reference proteome</keyword>
<dbReference type="Proteomes" id="UP000649617">
    <property type="component" value="Unassembled WGS sequence"/>
</dbReference>
<dbReference type="InterPro" id="IPR007258">
    <property type="entry name" value="Vps52"/>
</dbReference>
<dbReference type="GO" id="GO:0019905">
    <property type="term" value="F:syntaxin binding"/>
    <property type="evidence" value="ECO:0007669"/>
    <property type="project" value="TreeGrafter"/>
</dbReference>
<dbReference type="InterPro" id="IPR029063">
    <property type="entry name" value="SAM-dependent_MTases_sf"/>
</dbReference>
<evidence type="ECO:0000259" key="2">
    <source>
        <dbReference type="Pfam" id="PF20655"/>
    </source>
</evidence>
<evidence type="ECO:0000313" key="3">
    <source>
        <dbReference type="EMBL" id="CAE7675317.1"/>
    </source>
</evidence>
<dbReference type="GO" id="GO:0000938">
    <property type="term" value="C:GARP complex"/>
    <property type="evidence" value="ECO:0007669"/>
    <property type="project" value="TreeGrafter"/>
</dbReference>